<dbReference type="Gene3D" id="3.40.50.1820">
    <property type="entry name" value="alpha/beta hydrolase"/>
    <property type="match status" value="1"/>
</dbReference>
<feature type="domain" description="BAAT/Acyl-CoA thioester hydrolase C-terminal" evidence="2">
    <location>
        <begin position="120"/>
        <end position="253"/>
    </location>
</feature>
<protein>
    <submittedName>
        <fullName evidence="3">Alpha/beta hydrolase</fullName>
    </submittedName>
</protein>
<keyword evidence="3" id="KW-0378">Hydrolase</keyword>
<dbReference type="PANTHER" id="PTHR43265">
    <property type="entry name" value="ESTERASE ESTD"/>
    <property type="match status" value="1"/>
</dbReference>
<dbReference type="AlphaFoldDB" id="A0A3L9MJE1"/>
<evidence type="ECO:0000313" key="3">
    <source>
        <dbReference type="EMBL" id="RLZ10779.1"/>
    </source>
</evidence>
<dbReference type="EMBL" id="RDOJ01000006">
    <property type="protein sequence ID" value="RLZ10779.1"/>
    <property type="molecule type" value="Genomic_DNA"/>
</dbReference>
<reference evidence="3 4" key="1">
    <citation type="submission" date="2018-10" db="EMBL/GenBank/DDBJ databases">
        <authorList>
            <person name="Chen X."/>
        </authorList>
    </citation>
    <scope>NUCLEOTIDE SEQUENCE [LARGE SCALE GENOMIC DNA]</scope>
    <source>
        <strain evidence="3 4">YIM 102668</strain>
    </source>
</reference>
<dbReference type="PANTHER" id="PTHR43265:SF1">
    <property type="entry name" value="ESTERASE ESTD"/>
    <property type="match status" value="1"/>
</dbReference>
<dbReference type="RefSeq" id="WP_121934364.1">
    <property type="nucleotide sequence ID" value="NZ_RDOJ01000006.1"/>
</dbReference>
<comment type="caution">
    <text evidence="3">The sequence shown here is derived from an EMBL/GenBank/DDBJ whole genome shotgun (WGS) entry which is preliminary data.</text>
</comment>
<gene>
    <name evidence="3" type="ORF">EAH69_06450</name>
</gene>
<feature type="chain" id="PRO_5017971337" evidence="1">
    <location>
        <begin position="19"/>
        <end position="304"/>
    </location>
</feature>
<dbReference type="InterPro" id="IPR053145">
    <property type="entry name" value="AB_hydrolase_Est10"/>
</dbReference>
<sequence length="304" mass="34308">MKKLTSILLFFLCIVLHAQNYKLTEITIEPEIIGNLYQTNNSKSIILIIPGSGPTDRNGNSAMTNNNSLKLLAESLANEKINVFTYDKRVVYMVKNYQKEKKEIPTLDFKHGINDVNTIINYLKNQLKYKNIIIAGHSEGALIGMIAAQQNTSAYISLAGSGHSIDEILKEQINKQAPMLNADNEKILTELKKGNLVKDVNPFLKSIYAEQNQPFLIEWISYNPQKEIAKLQLPILIINGTKDIQVQSKEATALHQANPKSKLAIIENMNHIFKEIKLDSDNLASYNNPDLIKEITTFLKENKL</sequence>
<dbReference type="Proteomes" id="UP000275348">
    <property type="component" value="Unassembled WGS sequence"/>
</dbReference>
<name>A0A3L9MJE1_9FLAO</name>
<keyword evidence="4" id="KW-1185">Reference proteome</keyword>
<dbReference type="OrthoDB" id="9809549at2"/>
<dbReference type="Pfam" id="PF08840">
    <property type="entry name" value="BAAT_C"/>
    <property type="match status" value="1"/>
</dbReference>
<dbReference type="GO" id="GO:0052689">
    <property type="term" value="F:carboxylic ester hydrolase activity"/>
    <property type="evidence" value="ECO:0007669"/>
    <property type="project" value="TreeGrafter"/>
</dbReference>
<proteinExistence type="predicted"/>
<dbReference type="SUPFAM" id="SSF53474">
    <property type="entry name" value="alpha/beta-Hydrolases"/>
    <property type="match status" value="1"/>
</dbReference>
<feature type="signal peptide" evidence="1">
    <location>
        <begin position="1"/>
        <end position="18"/>
    </location>
</feature>
<accession>A0A3L9MJE1</accession>
<evidence type="ECO:0000256" key="1">
    <source>
        <dbReference type="SAM" id="SignalP"/>
    </source>
</evidence>
<evidence type="ECO:0000259" key="2">
    <source>
        <dbReference type="Pfam" id="PF08840"/>
    </source>
</evidence>
<organism evidence="3 4">
    <name type="scientific">Faecalibacter macacae</name>
    <dbReference type="NCBI Taxonomy" id="1859289"/>
    <lineage>
        <taxon>Bacteria</taxon>
        <taxon>Pseudomonadati</taxon>
        <taxon>Bacteroidota</taxon>
        <taxon>Flavobacteriia</taxon>
        <taxon>Flavobacteriales</taxon>
        <taxon>Weeksellaceae</taxon>
        <taxon>Faecalibacter</taxon>
    </lineage>
</organism>
<keyword evidence="1" id="KW-0732">Signal</keyword>
<dbReference type="InterPro" id="IPR029058">
    <property type="entry name" value="AB_hydrolase_fold"/>
</dbReference>
<evidence type="ECO:0000313" key="4">
    <source>
        <dbReference type="Proteomes" id="UP000275348"/>
    </source>
</evidence>
<dbReference type="InterPro" id="IPR014940">
    <property type="entry name" value="BAAT_C"/>
</dbReference>